<keyword evidence="3" id="KW-1185">Reference proteome</keyword>
<dbReference type="InterPro" id="IPR002213">
    <property type="entry name" value="UDP_glucos_trans"/>
</dbReference>
<dbReference type="PANTHER" id="PTHR48045">
    <property type="entry name" value="UDP-GLYCOSYLTRANSFERASE 72B1"/>
    <property type="match status" value="1"/>
</dbReference>
<dbReference type="STRING" id="154538.A0A1M2VIB8"/>
<dbReference type="Gene3D" id="3.40.50.2000">
    <property type="entry name" value="Glycogen Phosphorylase B"/>
    <property type="match status" value="2"/>
</dbReference>
<accession>A0A1M2VIB8</accession>
<dbReference type="AlphaFoldDB" id="A0A1M2VIB8"/>
<name>A0A1M2VIB8_TRAPU</name>
<evidence type="ECO:0000313" key="2">
    <source>
        <dbReference type="EMBL" id="OJT07325.1"/>
    </source>
</evidence>
<dbReference type="SUPFAM" id="SSF53756">
    <property type="entry name" value="UDP-Glycosyltransferase/glycogen phosphorylase"/>
    <property type="match status" value="1"/>
</dbReference>
<comment type="caution">
    <text evidence="2">The sequence shown here is derived from an EMBL/GenBank/DDBJ whole genome shotgun (WGS) entry which is preliminary data.</text>
</comment>
<dbReference type="OMA" id="GHNGNME"/>
<dbReference type="Pfam" id="PF00201">
    <property type="entry name" value="UDPGT"/>
    <property type="match status" value="1"/>
</dbReference>
<reference evidence="2 3" key="1">
    <citation type="submission" date="2016-10" db="EMBL/GenBank/DDBJ databases">
        <title>Genome sequence of the basidiomycete white-rot fungus Trametes pubescens.</title>
        <authorList>
            <person name="Makela M.R."/>
            <person name="Granchi Z."/>
            <person name="Peng M."/>
            <person name="De Vries R.P."/>
            <person name="Grigoriev I."/>
            <person name="Riley R."/>
            <person name="Hilden K."/>
        </authorList>
    </citation>
    <scope>NUCLEOTIDE SEQUENCE [LARGE SCALE GENOMIC DNA]</scope>
    <source>
        <strain evidence="2 3">FBCC735</strain>
    </source>
</reference>
<keyword evidence="1 2" id="KW-0808">Transferase</keyword>
<dbReference type="EMBL" id="MNAD01001192">
    <property type="protein sequence ID" value="OJT07325.1"/>
    <property type="molecule type" value="Genomic_DNA"/>
</dbReference>
<gene>
    <name evidence="2" type="ORF">TRAPUB_1828</name>
</gene>
<dbReference type="OrthoDB" id="5835829at2759"/>
<organism evidence="2 3">
    <name type="scientific">Trametes pubescens</name>
    <name type="common">White-rot fungus</name>
    <dbReference type="NCBI Taxonomy" id="154538"/>
    <lineage>
        <taxon>Eukaryota</taxon>
        <taxon>Fungi</taxon>
        <taxon>Dikarya</taxon>
        <taxon>Basidiomycota</taxon>
        <taxon>Agaricomycotina</taxon>
        <taxon>Agaricomycetes</taxon>
        <taxon>Polyporales</taxon>
        <taxon>Polyporaceae</taxon>
        <taxon>Trametes</taxon>
    </lineage>
</organism>
<protein>
    <submittedName>
        <fullName evidence="2">Anthocyanidin 3-O-glucosyltransferase 5</fullName>
    </submittedName>
</protein>
<evidence type="ECO:0000313" key="3">
    <source>
        <dbReference type="Proteomes" id="UP000184267"/>
    </source>
</evidence>
<evidence type="ECO:0000256" key="1">
    <source>
        <dbReference type="ARBA" id="ARBA00022679"/>
    </source>
</evidence>
<sequence>MTATQFKHLVVHPTYFWGHTRPMCTLVARIVKLRPVHVTFLTLPSLHARVQGEVVRDFQPGEEHLASRIRIIAIEENVAPNQMSGAPGAFKAAWSQLCNDQPLICAKTGASFEALPVRPSAALIDFFAVDAFDAVREVSGEAVKRYTWWAASSNSFWLVSGKDNAAAAHAEAARTGKPVEEAALDVFFTLNGRLVNSPCTPTMHDYERHPQQVMLPKEAFGEILLRIGRNTYTTDGIVTIDAAEYQPEATNAIRAFYAERGSGSVFYAGPLLPSGAKAVSAEKTLSQNGTGIMDFLDEKLKSVGERSVLYLSFGSLFWPANPATIWAVIDVLIEKNIPFVMSHGSSMASPMPDDIKAKIEAYGNAIVSDWVPQQALLDHPATGWYLMHGGHNGNMESITSGVPMIVWPIDADQPLNAVYLSEELNVAYELIEVRNGCGLGKIYRNGRTPVGTIDAVKEEMRGVLDQAFGADGAEKRARLQVLRKKLQVAWNEDGIARREVGSFLDDF</sequence>
<dbReference type="Proteomes" id="UP000184267">
    <property type="component" value="Unassembled WGS sequence"/>
</dbReference>
<dbReference type="PANTHER" id="PTHR48045:SF34">
    <property type="entry name" value="ISOFLAVONE 7-O-GLUCOSYLTRANSFERASE 1-LIKE"/>
    <property type="match status" value="1"/>
</dbReference>
<proteinExistence type="predicted"/>
<dbReference type="GO" id="GO:0008194">
    <property type="term" value="F:UDP-glycosyltransferase activity"/>
    <property type="evidence" value="ECO:0007669"/>
    <property type="project" value="InterPro"/>
</dbReference>
<dbReference type="CDD" id="cd03784">
    <property type="entry name" value="GT1_Gtf-like"/>
    <property type="match status" value="1"/>
</dbReference>